<proteinExistence type="predicted"/>
<evidence type="ECO:0000313" key="8">
    <source>
        <dbReference type="EMBL" id="MBO8190473.1"/>
    </source>
</evidence>
<feature type="DNA-binding region" description="H-T-H motif" evidence="5">
    <location>
        <begin position="43"/>
        <end position="62"/>
    </location>
</feature>
<protein>
    <submittedName>
        <fullName evidence="8">TetR family transcriptional regulator C-terminal domain-containing protein</fullName>
    </submittedName>
</protein>
<dbReference type="PANTHER" id="PTHR30055">
    <property type="entry name" value="HTH-TYPE TRANSCRIPTIONAL REGULATOR RUTR"/>
    <property type="match status" value="1"/>
</dbReference>
<keyword evidence="9" id="KW-1185">Reference proteome</keyword>
<keyword evidence="3 5" id="KW-0238">DNA-binding</keyword>
<evidence type="ECO:0000259" key="7">
    <source>
        <dbReference type="PROSITE" id="PS50977"/>
    </source>
</evidence>
<comment type="caution">
    <text evidence="8">The sequence shown here is derived from an EMBL/GenBank/DDBJ whole genome shotgun (WGS) entry which is preliminary data.</text>
</comment>
<evidence type="ECO:0000256" key="4">
    <source>
        <dbReference type="ARBA" id="ARBA00023163"/>
    </source>
</evidence>
<dbReference type="InterPro" id="IPR036271">
    <property type="entry name" value="Tet_transcr_reg_TetR-rel_C_sf"/>
</dbReference>
<feature type="compositionally biased region" description="Low complexity" evidence="6">
    <location>
        <begin position="1"/>
        <end position="12"/>
    </location>
</feature>
<feature type="domain" description="HTH tetR-type" evidence="7">
    <location>
        <begin position="20"/>
        <end position="80"/>
    </location>
</feature>
<dbReference type="Gene3D" id="1.10.357.10">
    <property type="entry name" value="Tetracycline Repressor, domain 2"/>
    <property type="match status" value="1"/>
</dbReference>
<keyword evidence="1" id="KW-0678">Repressor</keyword>
<evidence type="ECO:0000256" key="6">
    <source>
        <dbReference type="SAM" id="MobiDB-lite"/>
    </source>
</evidence>
<name>A0ABS3X549_9ACTN</name>
<dbReference type="InterPro" id="IPR009057">
    <property type="entry name" value="Homeodomain-like_sf"/>
</dbReference>
<reference evidence="8 9" key="1">
    <citation type="submission" date="2020-11" db="EMBL/GenBank/DDBJ databases">
        <title>Streptomyces spirodelae sp. nov., isolated from duckweed.</title>
        <authorList>
            <person name="Saimee Y."/>
            <person name="Duangmal K."/>
        </authorList>
    </citation>
    <scope>NUCLEOTIDE SEQUENCE [LARGE SCALE GENOMIC DNA]</scope>
    <source>
        <strain evidence="8 9">S16-07</strain>
    </source>
</reference>
<feature type="region of interest" description="Disordered" evidence="6">
    <location>
        <begin position="1"/>
        <end position="20"/>
    </location>
</feature>
<evidence type="ECO:0000256" key="3">
    <source>
        <dbReference type="ARBA" id="ARBA00023125"/>
    </source>
</evidence>
<evidence type="ECO:0000256" key="2">
    <source>
        <dbReference type="ARBA" id="ARBA00023015"/>
    </source>
</evidence>
<dbReference type="RefSeq" id="WP_209237488.1">
    <property type="nucleotide sequence ID" value="NZ_JADKMA010000005.1"/>
</dbReference>
<accession>A0ABS3X549</accession>
<organism evidence="8 9">
    <name type="scientific">Streptomyces oryzae</name>
    <dbReference type="NCBI Taxonomy" id="1434886"/>
    <lineage>
        <taxon>Bacteria</taxon>
        <taxon>Bacillati</taxon>
        <taxon>Actinomycetota</taxon>
        <taxon>Actinomycetes</taxon>
        <taxon>Kitasatosporales</taxon>
        <taxon>Streptomycetaceae</taxon>
        <taxon>Streptomyces</taxon>
    </lineage>
</organism>
<dbReference type="PANTHER" id="PTHR30055:SF234">
    <property type="entry name" value="HTH-TYPE TRANSCRIPTIONAL REGULATOR BETI"/>
    <property type="match status" value="1"/>
</dbReference>
<dbReference type="PRINTS" id="PR00455">
    <property type="entry name" value="HTHTETR"/>
</dbReference>
<evidence type="ECO:0000256" key="5">
    <source>
        <dbReference type="PROSITE-ProRule" id="PRU00335"/>
    </source>
</evidence>
<evidence type="ECO:0000256" key="1">
    <source>
        <dbReference type="ARBA" id="ARBA00022491"/>
    </source>
</evidence>
<dbReference type="Pfam" id="PF13977">
    <property type="entry name" value="TetR_C_6"/>
    <property type="match status" value="1"/>
</dbReference>
<dbReference type="EMBL" id="JADKMA010000005">
    <property type="protein sequence ID" value="MBO8190473.1"/>
    <property type="molecule type" value="Genomic_DNA"/>
</dbReference>
<keyword evidence="2" id="KW-0805">Transcription regulation</keyword>
<keyword evidence="4" id="KW-0804">Transcription</keyword>
<dbReference type="InterPro" id="IPR039538">
    <property type="entry name" value="BetI_C"/>
</dbReference>
<dbReference type="SUPFAM" id="SSF48498">
    <property type="entry name" value="Tetracyclin repressor-like, C-terminal domain"/>
    <property type="match status" value="1"/>
</dbReference>
<dbReference type="Proteomes" id="UP001519064">
    <property type="component" value="Unassembled WGS sequence"/>
</dbReference>
<dbReference type="InterPro" id="IPR001647">
    <property type="entry name" value="HTH_TetR"/>
</dbReference>
<dbReference type="PROSITE" id="PS50977">
    <property type="entry name" value="HTH_TETR_2"/>
    <property type="match status" value="1"/>
</dbReference>
<gene>
    <name evidence="8" type="ORF">ITI46_01890</name>
</gene>
<dbReference type="Pfam" id="PF00440">
    <property type="entry name" value="TetR_N"/>
    <property type="match status" value="1"/>
</dbReference>
<evidence type="ECO:0000313" key="9">
    <source>
        <dbReference type="Proteomes" id="UP001519064"/>
    </source>
</evidence>
<sequence>MPRTNTRSRSGTRGPGLHHDRRRAEIADAVLDVVAERGLPAVSLTEVAARADVSPGRVQHYFPAKRQLIEAAFDRGNARSEARIRSRLGCDPDEAAPDEVLAVVLDELIPYDDASRAHLRVRHDFNARALADPAIADRVRALHAGLHRRLAACLVRCRQAGSPPREGEPEATAVALVSQAEGLAYHVLLGTAQADTARATVRSALQGALAP</sequence>
<dbReference type="InterPro" id="IPR050109">
    <property type="entry name" value="HTH-type_TetR-like_transc_reg"/>
</dbReference>
<dbReference type="SUPFAM" id="SSF46689">
    <property type="entry name" value="Homeodomain-like"/>
    <property type="match status" value="1"/>
</dbReference>